<dbReference type="HAMAP" id="MF_01107">
    <property type="entry name" value="ArgD_aminotrans_3"/>
    <property type="match status" value="1"/>
</dbReference>
<dbReference type="EMBL" id="JACRSO010000002">
    <property type="protein sequence ID" value="MBC8529068.1"/>
    <property type="molecule type" value="Genomic_DNA"/>
</dbReference>
<evidence type="ECO:0000313" key="6">
    <source>
        <dbReference type="EMBL" id="MBC8529068.1"/>
    </source>
</evidence>
<name>A0A926HME9_9FIRM</name>
<evidence type="ECO:0000256" key="1">
    <source>
        <dbReference type="ARBA" id="ARBA00022576"/>
    </source>
</evidence>
<feature type="binding site" evidence="5">
    <location>
        <position position="141"/>
    </location>
    <ligand>
        <name>N(2)-acetyl-L-ornithine</name>
        <dbReference type="ChEBI" id="CHEBI:57805"/>
    </ligand>
</feature>
<accession>A0A926HME9</accession>
<feature type="modified residue" description="N6-(pyridoxal phosphate)lysine" evidence="5">
    <location>
        <position position="252"/>
    </location>
</feature>
<dbReference type="Pfam" id="PF00202">
    <property type="entry name" value="Aminotran_3"/>
    <property type="match status" value="1"/>
</dbReference>
<proteinExistence type="inferred from homology"/>
<evidence type="ECO:0000256" key="2">
    <source>
        <dbReference type="ARBA" id="ARBA00022605"/>
    </source>
</evidence>
<comment type="caution">
    <text evidence="6">The sequence shown here is derived from an EMBL/GenBank/DDBJ whole genome shotgun (WGS) entry which is preliminary data.</text>
</comment>
<comment type="subcellular location">
    <subcellularLocation>
        <location evidence="5">Cytoplasm</location>
    </subcellularLocation>
</comment>
<keyword evidence="2 5" id="KW-0028">Amino-acid biosynthesis</keyword>
<feature type="binding site" evidence="5">
    <location>
        <position position="280"/>
    </location>
    <ligand>
        <name>N(2)-acetyl-L-ornithine</name>
        <dbReference type="ChEBI" id="CHEBI:57805"/>
    </ligand>
</feature>
<dbReference type="Gene3D" id="3.40.640.10">
    <property type="entry name" value="Type I PLP-dependent aspartate aminotransferase-like (Major domain)"/>
    <property type="match status" value="1"/>
</dbReference>
<dbReference type="Gene3D" id="3.90.1150.10">
    <property type="entry name" value="Aspartate Aminotransferase, domain 1"/>
    <property type="match status" value="1"/>
</dbReference>
<keyword evidence="4 5" id="KW-0663">Pyridoxal phosphate</keyword>
<dbReference type="NCBIfam" id="TIGR00707">
    <property type="entry name" value="argD"/>
    <property type="match status" value="1"/>
</dbReference>
<dbReference type="GO" id="GO:0042802">
    <property type="term" value="F:identical protein binding"/>
    <property type="evidence" value="ECO:0007669"/>
    <property type="project" value="TreeGrafter"/>
</dbReference>
<comment type="miscellaneous">
    <text evidence="5">May also have succinyldiaminopimelate aminotransferase activity, thus carrying out the corresponding step in lysine biosynthesis.</text>
</comment>
<dbReference type="InterPro" id="IPR015424">
    <property type="entry name" value="PyrdxlP-dep_Trfase"/>
</dbReference>
<dbReference type="Proteomes" id="UP000654279">
    <property type="component" value="Unassembled WGS sequence"/>
</dbReference>
<feature type="binding site" evidence="5">
    <location>
        <begin position="223"/>
        <end position="226"/>
    </location>
    <ligand>
        <name>pyridoxal 5'-phosphate</name>
        <dbReference type="ChEBI" id="CHEBI:597326"/>
    </ligand>
</feature>
<dbReference type="InterPro" id="IPR050103">
    <property type="entry name" value="Class-III_PLP-dep_AT"/>
</dbReference>
<dbReference type="InterPro" id="IPR015422">
    <property type="entry name" value="PyrdxlP-dep_Trfase_small"/>
</dbReference>
<comment type="subunit">
    <text evidence="5">Homodimer.</text>
</comment>
<evidence type="ECO:0000256" key="5">
    <source>
        <dbReference type="HAMAP-Rule" id="MF_01107"/>
    </source>
</evidence>
<dbReference type="CDD" id="cd00610">
    <property type="entry name" value="OAT_like"/>
    <property type="match status" value="1"/>
</dbReference>
<dbReference type="PANTHER" id="PTHR11986:SF79">
    <property type="entry name" value="ACETYLORNITHINE AMINOTRANSFERASE, MITOCHONDRIAL"/>
    <property type="match status" value="1"/>
</dbReference>
<evidence type="ECO:0000256" key="3">
    <source>
        <dbReference type="ARBA" id="ARBA00022679"/>
    </source>
</evidence>
<reference evidence="6" key="1">
    <citation type="submission" date="2020-08" db="EMBL/GenBank/DDBJ databases">
        <title>Genome public.</title>
        <authorList>
            <person name="Liu C."/>
            <person name="Sun Q."/>
        </authorList>
    </citation>
    <scope>NUCLEOTIDE SEQUENCE</scope>
    <source>
        <strain evidence="6">NSJ-44</strain>
    </source>
</reference>
<gene>
    <name evidence="5" type="primary">argD</name>
    <name evidence="6" type="ORF">H8699_06475</name>
</gene>
<sequence>MTVEQIKALDEQYYMHTFGARFPVSFTHGEGCTLYDTNGKAYTDFLAGIATNAFGYANPAIVKTISEQAAKLTHCSSLFYIEPQAKLAQLLVENSCADRAFFANSGAEANEGAIKLARRFFSSKGIDRYEIITMQNSFHGRTLATLAATGQEKYQKPFRPMPAGFVHAEYNDLADVKAKITDKTAAIMCETVQGEGGVMPATPEFLQGLRQICDANGILLIFDEVQTGLGRTGTLFGYQVSGVEPDIFTLAKALGGGLPMGAVLAKEPAASAFQPGDHGTTMGGNPLCCATAITVVQMLLDGQVEKGAQAGAYFNQKLEELKGLFSFIKDVRGQGLMLGMELDAAVPGKEIVAKALEKGFIINCAGHNTLRFVPPLIITQADIDALCDVLSAIFKDI</sequence>
<dbReference type="PANTHER" id="PTHR11986">
    <property type="entry name" value="AMINOTRANSFERASE CLASS III"/>
    <property type="match status" value="1"/>
</dbReference>
<dbReference type="GO" id="GO:0006526">
    <property type="term" value="P:L-arginine biosynthetic process"/>
    <property type="evidence" value="ECO:0007669"/>
    <property type="project" value="UniProtKB-UniRule"/>
</dbReference>
<dbReference type="SUPFAM" id="SSF53383">
    <property type="entry name" value="PLP-dependent transferases"/>
    <property type="match status" value="1"/>
</dbReference>
<dbReference type="RefSeq" id="WP_249284961.1">
    <property type="nucleotide sequence ID" value="NZ_JACRSO010000002.1"/>
</dbReference>
<keyword evidence="5" id="KW-0055">Arginine biosynthesis</keyword>
<comment type="similarity">
    <text evidence="5">Belongs to the class-III pyridoxal-phosphate-dependent aminotransferase family. ArgD subfamily.</text>
</comment>
<organism evidence="6 7">
    <name type="scientific">Luoshenia tenuis</name>
    <dbReference type="NCBI Taxonomy" id="2763654"/>
    <lineage>
        <taxon>Bacteria</taxon>
        <taxon>Bacillati</taxon>
        <taxon>Bacillota</taxon>
        <taxon>Clostridia</taxon>
        <taxon>Christensenellales</taxon>
        <taxon>Christensenellaceae</taxon>
        <taxon>Luoshenia</taxon>
    </lineage>
</organism>
<feature type="binding site" evidence="5">
    <location>
        <begin position="106"/>
        <end position="107"/>
    </location>
    <ligand>
        <name>pyridoxal 5'-phosphate</name>
        <dbReference type="ChEBI" id="CHEBI:597326"/>
    </ligand>
</feature>
<keyword evidence="5" id="KW-0963">Cytoplasm</keyword>
<dbReference type="InterPro" id="IPR005814">
    <property type="entry name" value="Aminotrans_3"/>
</dbReference>
<comment type="catalytic activity">
    <reaction evidence="5">
        <text>N(2)-acetyl-L-ornithine + 2-oxoglutarate = N-acetyl-L-glutamate 5-semialdehyde + L-glutamate</text>
        <dbReference type="Rhea" id="RHEA:18049"/>
        <dbReference type="ChEBI" id="CHEBI:16810"/>
        <dbReference type="ChEBI" id="CHEBI:29123"/>
        <dbReference type="ChEBI" id="CHEBI:29985"/>
        <dbReference type="ChEBI" id="CHEBI:57805"/>
        <dbReference type="EC" id="2.6.1.11"/>
    </reaction>
</comment>
<feature type="binding site" evidence="5">
    <location>
        <position position="281"/>
    </location>
    <ligand>
        <name>pyridoxal 5'-phosphate</name>
        <dbReference type="ChEBI" id="CHEBI:597326"/>
    </ligand>
</feature>
<dbReference type="GO" id="GO:0005737">
    <property type="term" value="C:cytoplasm"/>
    <property type="evidence" value="ECO:0007669"/>
    <property type="project" value="UniProtKB-SubCell"/>
</dbReference>
<keyword evidence="3 5" id="KW-0808">Transferase</keyword>
<dbReference type="AlphaFoldDB" id="A0A926HME9"/>
<dbReference type="EC" id="2.6.1.11" evidence="5"/>
<feature type="binding site" evidence="5">
    <location>
        <position position="138"/>
    </location>
    <ligand>
        <name>pyridoxal 5'-phosphate</name>
        <dbReference type="ChEBI" id="CHEBI:597326"/>
    </ligand>
</feature>
<dbReference type="InterPro" id="IPR015421">
    <property type="entry name" value="PyrdxlP-dep_Trfase_major"/>
</dbReference>
<dbReference type="NCBIfam" id="NF002325">
    <property type="entry name" value="PRK01278.1"/>
    <property type="match status" value="1"/>
</dbReference>
<comment type="cofactor">
    <cofactor evidence="5">
        <name>pyridoxal 5'-phosphate</name>
        <dbReference type="ChEBI" id="CHEBI:597326"/>
    </cofactor>
    <text evidence="5">Binds 1 pyridoxal phosphate per subunit.</text>
</comment>
<dbReference type="InterPro" id="IPR049704">
    <property type="entry name" value="Aminotrans_3_PPA_site"/>
</dbReference>
<dbReference type="PROSITE" id="PS00600">
    <property type="entry name" value="AA_TRANSFER_CLASS_3"/>
    <property type="match status" value="1"/>
</dbReference>
<comment type="pathway">
    <text evidence="5">Amino-acid biosynthesis; L-arginine biosynthesis; N(2)-acetyl-L-ornithine from L-glutamate: step 4/4.</text>
</comment>
<dbReference type="GO" id="GO:0030170">
    <property type="term" value="F:pyridoxal phosphate binding"/>
    <property type="evidence" value="ECO:0007669"/>
    <property type="project" value="InterPro"/>
</dbReference>
<dbReference type="GO" id="GO:0003992">
    <property type="term" value="F:N2-acetyl-L-ornithine:2-oxoglutarate 5-aminotransferase activity"/>
    <property type="evidence" value="ECO:0007669"/>
    <property type="project" value="UniProtKB-UniRule"/>
</dbReference>
<protein>
    <recommendedName>
        <fullName evidence="5">Acetylornithine aminotransferase</fullName>
        <shortName evidence="5">ACOAT</shortName>
        <ecNumber evidence="5">2.6.1.11</ecNumber>
    </recommendedName>
</protein>
<evidence type="ECO:0000256" key="4">
    <source>
        <dbReference type="ARBA" id="ARBA00022898"/>
    </source>
</evidence>
<dbReference type="FunFam" id="3.40.640.10:FF:000004">
    <property type="entry name" value="Acetylornithine aminotransferase"/>
    <property type="match status" value="1"/>
</dbReference>
<keyword evidence="7" id="KW-1185">Reference proteome</keyword>
<dbReference type="PIRSF" id="PIRSF000521">
    <property type="entry name" value="Transaminase_4ab_Lys_Orn"/>
    <property type="match status" value="1"/>
</dbReference>
<keyword evidence="1 5" id="KW-0032">Aminotransferase</keyword>
<evidence type="ECO:0000313" key="7">
    <source>
        <dbReference type="Proteomes" id="UP000654279"/>
    </source>
</evidence>
<dbReference type="InterPro" id="IPR004636">
    <property type="entry name" value="AcOrn/SuccOrn_fam"/>
</dbReference>